<name>A0A9P6ZM08_9AGAM</name>
<keyword evidence="4" id="KW-1185">Reference proteome</keyword>
<accession>A0A9P6ZM08</accession>
<evidence type="ECO:0000313" key="4">
    <source>
        <dbReference type="Proteomes" id="UP000714275"/>
    </source>
</evidence>
<dbReference type="InterPro" id="IPR045341">
    <property type="entry name" value="DUF6532"/>
</dbReference>
<dbReference type="AlphaFoldDB" id="A0A9P6ZM08"/>
<dbReference type="EMBL" id="JABBWD010000057">
    <property type="protein sequence ID" value="KAG1771679.1"/>
    <property type="molecule type" value="Genomic_DNA"/>
</dbReference>
<sequence length="332" mass="36978">MSGVPNNSKLLATSGMSTMDTDDGNGAKLKHHLYPNLNLLVDVKDLKSVKGKVGPKPTHLAFYPPRWKSFLREAKEECRVRHAIDKPFPSLANDLTKSLTNTLLAVQISWDQAGKESEANIWPHHQADMAKLLYDDLSTWRYDLKKTAVALAPAIYPLVPPSNIPSQERTAWVESAATELLRISKFLCDGLDENGKTRNFANPALSEAVIIFFYTGPYRVARKRPEIFRKQVPLPCLALVAAAYNCVLDGLSKNGSGKWYPNFTAKEYGSIYACLLNLLKRIMENLYHGPKLTEQLESWAQAGWAASCNIDGHVDGGIDIELLHPHLQIVLD</sequence>
<evidence type="ECO:0000256" key="1">
    <source>
        <dbReference type="SAM" id="MobiDB-lite"/>
    </source>
</evidence>
<comment type="caution">
    <text evidence="3">The sequence shown here is derived from an EMBL/GenBank/DDBJ whole genome shotgun (WGS) entry which is preliminary data.</text>
</comment>
<reference evidence="3" key="1">
    <citation type="journal article" date="2020" name="New Phytol.">
        <title>Comparative genomics reveals dynamic genome evolution in host specialist ectomycorrhizal fungi.</title>
        <authorList>
            <person name="Lofgren L.A."/>
            <person name="Nguyen N.H."/>
            <person name="Vilgalys R."/>
            <person name="Ruytinx J."/>
            <person name="Liao H.L."/>
            <person name="Branco S."/>
            <person name="Kuo A."/>
            <person name="LaButti K."/>
            <person name="Lipzen A."/>
            <person name="Andreopoulos W."/>
            <person name="Pangilinan J."/>
            <person name="Riley R."/>
            <person name="Hundley H."/>
            <person name="Na H."/>
            <person name="Barry K."/>
            <person name="Grigoriev I.V."/>
            <person name="Stajich J.E."/>
            <person name="Kennedy P.G."/>
        </authorList>
    </citation>
    <scope>NUCLEOTIDE SEQUENCE</scope>
    <source>
        <strain evidence="3">DOB743</strain>
    </source>
</reference>
<organism evidence="3 4">
    <name type="scientific">Suillus placidus</name>
    <dbReference type="NCBI Taxonomy" id="48579"/>
    <lineage>
        <taxon>Eukaryota</taxon>
        <taxon>Fungi</taxon>
        <taxon>Dikarya</taxon>
        <taxon>Basidiomycota</taxon>
        <taxon>Agaricomycotina</taxon>
        <taxon>Agaricomycetes</taxon>
        <taxon>Agaricomycetidae</taxon>
        <taxon>Boletales</taxon>
        <taxon>Suillineae</taxon>
        <taxon>Suillaceae</taxon>
        <taxon>Suillus</taxon>
    </lineage>
</organism>
<feature type="compositionally biased region" description="Polar residues" evidence="1">
    <location>
        <begin position="1"/>
        <end position="19"/>
    </location>
</feature>
<evidence type="ECO:0000313" key="3">
    <source>
        <dbReference type="EMBL" id="KAG1771679.1"/>
    </source>
</evidence>
<proteinExistence type="predicted"/>
<dbReference type="Proteomes" id="UP000714275">
    <property type="component" value="Unassembled WGS sequence"/>
</dbReference>
<feature type="region of interest" description="Disordered" evidence="1">
    <location>
        <begin position="1"/>
        <end position="24"/>
    </location>
</feature>
<protein>
    <recommendedName>
        <fullName evidence="2">DUF6532 domain-containing protein</fullName>
    </recommendedName>
</protein>
<evidence type="ECO:0000259" key="2">
    <source>
        <dbReference type="Pfam" id="PF20149"/>
    </source>
</evidence>
<dbReference type="OrthoDB" id="2665362at2759"/>
<dbReference type="Pfam" id="PF20149">
    <property type="entry name" value="DUF6532"/>
    <property type="match status" value="1"/>
</dbReference>
<gene>
    <name evidence="3" type="ORF">EV702DRAFT_1270853</name>
</gene>
<feature type="domain" description="DUF6532" evidence="2">
    <location>
        <begin position="73"/>
        <end position="282"/>
    </location>
</feature>